<dbReference type="EMBL" id="MLJW01000082">
    <property type="protein sequence ID" value="OIR01646.1"/>
    <property type="molecule type" value="Genomic_DNA"/>
</dbReference>
<feature type="transmembrane region" description="Helical" evidence="1">
    <location>
        <begin position="15"/>
        <end position="33"/>
    </location>
</feature>
<protein>
    <submittedName>
        <fullName evidence="2">Methyl-accepting chemotaxis protein CtpH</fullName>
    </submittedName>
</protein>
<proteinExistence type="predicted"/>
<feature type="transmembrane region" description="Helical" evidence="1">
    <location>
        <begin position="186"/>
        <end position="203"/>
    </location>
</feature>
<evidence type="ECO:0000313" key="2">
    <source>
        <dbReference type="EMBL" id="OIR01646.1"/>
    </source>
</evidence>
<comment type="caution">
    <text evidence="2">The sequence shown here is derived from an EMBL/GenBank/DDBJ whole genome shotgun (WGS) entry which is preliminary data.</text>
</comment>
<evidence type="ECO:0000256" key="1">
    <source>
        <dbReference type="SAM" id="Phobius"/>
    </source>
</evidence>
<organism evidence="2">
    <name type="scientific">mine drainage metagenome</name>
    <dbReference type="NCBI Taxonomy" id="410659"/>
    <lineage>
        <taxon>unclassified sequences</taxon>
        <taxon>metagenomes</taxon>
        <taxon>ecological metagenomes</taxon>
    </lineage>
</organism>
<accession>A0A1J5SNJ4</accession>
<gene>
    <name evidence="2" type="primary">ctpH_8</name>
    <name evidence="2" type="ORF">GALL_163570</name>
</gene>
<keyword evidence="1" id="KW-0472">Membrane</keyword>
<keyword evidence="1" id="KW-1133">Transmembrane helix</keyword>
<dbReference type="AlphaFoldDB" id="A0A1J5SNJ4"/>
<name>A0A1J5SNJ4_9ZZZZ</name>
<sequence length="206" mass="23456">MIGTESRSKLFSWNTAGRIGFTAIFFFWIYMISNSTADLDNKLNSATDQNTAIHNIQVDFKNEIQQWKDLLLRSTSRDTLNSNWSSFEALFQKVAAEAQDIIRQSESPAVSDQVKAFVDAHEANHELYRSGAELLMKNGFDPRPADTFVRGIDHPLLEHLEAAEASMIEDKKRINKTLVDATRNNIEQNLFVLAFLALLAVWMPKY</sequence>
<keyword evidence="1" id="KW-0812">Transmembrane</keyword>
<reference evidence="2" key="1">
    <citation type="submission" date="2016-10" db="EMBL/GenBank/DDBJ databases">
        <title>Sequence of Gallionella enrichment culture.</title>
        <authorList>
            <person name="Poehlein A."/>
            <person name="Muehling M."/>
            <person name="Daniel R."/>
        </authorList>
    </citation>
    <scope>NUCLEOTIDE SEQUENCE</scope>
</reference>